<dbReference type="SUPFAM" id="SSF54523">
    <property type="entry name" value="Pili subunits"/>
    <property type="match status" value="1"/>
</dbReference>
<dbReference type="InterPro" id="IPR045584">
    <property type="entry name" value="Pilin-like"/>
</dbReference>
<dbReference type="InterPro" id="IPR027558">
    <property type="entry name" value="Pre_pil_HX9DG_C"/>
</dbReference>
<dbReference type="Gene3D" id="3.30.700.10">
    <property type="entry name" value="Glycoprotein, Type 4 Pilin"/>
    <property type="match status" value="1"/>
</dbReference>
<dbReference type="STRING" id="1387353.BSF38_01601"/>
<accession>A0A1U7CMJ0</accession>
<feature type="domain" description="DUF1559" evidence="1">
    <location>
        <begin position="31"/>
        <end position="351"/>
    </location>
</feature>
<name>A0A1U7CMJ0_9BACT</name>
<protein>
    <submittedName>
        <fullName evidence="2">Type II secretion system protein G</fullName>
    </submittedName>
</protein>
<proteinExistence type="predicted"/>
<dbReference type="PROSITE" id="PS00409">
    <property type="entry name" value="PROKAR_NTER_METHYL"/>
    <property type="match status" value="1"/>
</dbReference>
<dbReference type="Proteomes" id="UP000186309">
    <property type="component" value="Chromosome"/>
</dbReference>
<evidence type="ECO:0000313" key="3">
    <source>
        <dbReference type="Proteomes" id="UP000186309"/>
    </source>
</evidence>
<dbReference type="KEGG" id="pbor:BSF38_01601"/>
<dbReference type="NCBIfam" id="TIGR02532">
    <property type="entry name" value="IV_pilin_GFxxxE"/>
    <property type="match status" value="1"/>
</dbReference>
<dbReference type="InterPro" id="IPR011453">
    <property type="entry name" value="DUF1559"/>
</dbReference>
<dbReference type="RefSeq" id="WP_076344566.1">
    <property type="nucleotide sequence ID" value="NZ_CP019082.1"/>
</dbReference>
<organism evidence="2 3">
    <name type="scientific">Paludisphaera borealis</name>
    <dbReference type="NCBI Taxonomy" id="1387353"/>
    <lineage>
        <taxon>Bacteria</taxon>
        <taxon>Pseudomonadati</taxon>
        <taxon>Planctomycetota</taxon>
        <taxon>Planctomycetia</taxon>
        <taxon>Isosphaerales</taxon>
        <taxon>Isosphaeraceae</taxon>
        <taxon>Paludisphaera</taxon>
    </lineage>
</organism>
<sequence>MDRRRGFTLIELLVVIAIIAVLIALLLPAVQSAREAARRAQCVNNLKQLGLAMHNYVSQNDTFPPVVQNGGLIVWNNFGGLYFDPWPLDWTASILPQMEQQPLYNALNWGLSSGFGGAGWDQQNTTVLATQLSSVLCPSENLKNTTQGPGTRKNYMASIGGPANFMAWSGILVPLKDGTNNWMGAPTSSNCGQTVGFESITDGSSNTALISESLIGSGPSSPIPLSSTTRRGTYMWKPGLTNNLNQGPAGGPSAQQFVQACMAIPGSQMSFGPGAPPNGNYWIVGNPGSCLLWDTYNHFSPPNGTGCMADNDPNSSAYGHVADAMPPSSNHPGGVNVVFGDGSVRFIKNSISIPVWWAIGTRNGNEIVSADQY</sequence>
<evidence type="ECO:0000313" key="2">
    <source>
        <dbReference type="EMBL" id="APW60137.1"/>
    </source>
</evidence>
<dbReference type="InterPro" id="IPR012902">
    <property type="entry name" value="N_methyl_site"/>
</dbReference>
<dbReference type="OrthoDB" id="248752at2"/>
<dbReference type="PANTHER" id="PTHR30093">
    <property type="entry name" value="GENERAL SECRETION PATHWAY PROTEIN G"/>
    <property type="match status" value="1"/>
</dbReference>
<gene>
    <name evidence="2" type="primary">pulG_2</name>
    <name evidence="2" type="ORF">BSF38_01601</name>
</gene>
<dbReference type="EMBL" id="CP019082">
    <property type="protein sequence ID" value="APW60137.1"/>
    <property type="molecule type" value="Genomic_DNA"/>
</dbReference>
<reference evidence="3" key="1">
    <citation type="submission" date="2016-12" db="EMBL/GenBank/DDBJ databases">
        <title>Comparative genomics of four Isosphaeraceae planctomycetes: a common pool of plasmids and glycoside hydrolase genes.</title>
        <authorList>
            <person name="Ivanova A."/>
        </authorList>
    </citation>
    <scope>NUCLEOTIDE SEQUENCE [LARGE SCALE GENOMIC DNA]</scope>
    <source>
        <strain evidence="3">PX4</strain>
    </source>
</reference>
<dbReference type="AlphaFoldDB" id="A0A1U7CMJ0"/>
<dbReference type="Pfam" id="PF07596">
    <property type="entry name" value="SBP_bac_10"/>
    <property type="match status" value="1"/>
</dbReference>
<keyword evidence="3" id="KW-1185">Reference proteome</keyword>
<dbReference type="Pfam" id="PF07963">
    <property type="entry name" value="N_methyl"/>
    <property type="match status" value="1"/>
</dbReference>
<dbReference type="NCBIfam" id="TIGR04294">
    <property type="entry name" value="pre_pil_HX9DG"/>
    <property type="match status" value="1"/>
</dbReference>
<dbReference type="PANTHER" id="PTHR30093:SF2">
    <property type="entry name" value="TYPE II SECRETION SYSTEM PROTEIN H"/>
    <property type="match status" value="1"/>
</dbReference>
<evidence type="ECO:0000259" key="1">
    <source>
        <dbReference type="Pfam" id="PF07596"/>
    </source>
</evidence>